<dbReference type="EMBL" id="JEMY01000046">
    <property type="protein sequence ID" value="EXI86027.1"/>
    <property type="molecule type" value="Genomic_DNA"/>
</dbReference>
<dbReference type="InterPro" id="IPR046854">
    <property type="entry name" value="AceK_regulatory"/>
</dbReference>
<dbReference type="GO" id="GO:0006006">
    <property type="term" value="P:glucose metabolic process"/>
    <property type="evidence" value="ECO:0007669"/>
    <property type="project" value="InterPro"/>
</dbReference>
<evidence type="ECO:0000256" key="1">
    <source>
        <dbReference type="ARBA" id="ARBA00022435"/>
    </source>
</evidence>
<dbReference type="InterPro" id="IPR046855">
    <property type="entry name" value="AceK_kinase"/>
</dbReference>
<dbReference type="GO" id="GO:0004674">
    <property type="term" value="F:protein serine/threonine kinase activity"/>
    <property type="evidence" value="ECO:0007669"/>
    <property type="project" value="UniProtKB-KW"/>
</dbReference>
<dbReference type="Proteomes" id="UP000022141">
    <property type="component" value="Unassembled WGS sequence"/>
</dbReference>
<keyword evidence="2 11" id="KW-0963">Cytoplasm</keyword>
<evidence type="ECO:0000256" key="7">
    <source>
        <dbReference type="ARBA" id="ARBA00022777"/>
    </source>
</evidence>
<dbReference type="EC" id="3.1.3.-" evidence="11"/>
<dbReference type="GO" id="GO:0016208">
    <property type="term" value="F:AMP binding"/>
    <property type="evidence" value="ECO:0007669"/>
    <property type="project" value="TreeGrafter"/>
</dbReference>
<keyword evidence="16" id="KW-1185">Reference proteome</keyword>
<evidence type="ECO:0000256" key="2">
    <source>
        <dbReference type="ARBA" id="ARBA00022490"/>
    </source>
</evidence>
<evidence type="ECO:0000259" key="14">
    <source>
        <dbReference type="Pfam" id="PF20423"/>
    </source>
</evidence>
<evidence type="ECO:0000259" key="13">
    <source>
        <dbReference type="Pfam" id="PF06315"/>
    </source>
</evidence>
<dbReference type="GO" id="GO:0008772">
    <property type="term" value="F:[isocitrate dehydrogenase (NADP+)] kinase activity"/>
    <property type="evidence" value="ECO:0007669"/>
    <property type="project" value="UniProtKB-UniRule"/>
</dbReference>
<feature type="transmembrane region" description="Helical" evidence="12">
    <location>
        <begin position="341"/>
        <end position="363"/>
    </location>
</feature>
<evidence type="ECO:0000256" key="12">
    <source>
        <dbReference type="SAM" id="Phobius"/>
    </source>
</evidence>
<dbReference type="PATRIC" id="fig|1454004.3.peg.3336"/>
<keyword evidence="12" id="KW-0472">Membrane</keyword>
<dbReference type="GO" id="GO:0005737">
    <property type="term" value="C:cytoplasm"/>
    <property type="evidence" value="ECO:0007669"/>
    <property type="project" value="UniProtKB-SubCell"/>
</dbReference>
<dbReference type="PANTHER" id="PTHR39559:SF1">
    <property type="entry name" value="ISOCITRATE DEHYDROGENASE KINASE_PHOSPHATASE"/>
    <property type="match status" value="1"/>
</dbReference>
<feature type="binding site" evidence="11">
    <location>
        <begin position="344"/>
        <end position="350"/>
    </location>
    <ligand>
        <name>ATP</name>
        <dbReference type="ChEBI" id="CHEBI:30616"/>
    </ligand>
</feature>
<evidence type="ECO:0000256" key="8">
    <source>
        <dbReference type="ARBA" id="ARBA00022801"/>
    </source>
</evidence>
<dbReference type="Pfam" id="PF06315">
    <property type="entry name" value="AceK_kinase"/>
    <property type="match status" value="1"/>
</dbReference>
<dbReference type="AlphaFoldDB" id="A0A011Q9V7"/>
<keyword evidence="8 11" id="KW-0378">Hydrolase</keyword>
<organism evidence="15 16">
    <name type="scientific">Accumulibacter regalis</name>
    <dbReference type="NCBI Taxonomy" id="522306"/>
    <lineage>
        <taxon>Bacteria</taxon>
        <taxon>Pseudomonadati</taxon>
        <taxon>Pseudomonadota</taxon>
        <taxon>Betaproteobacteria</taxon>
        <taxon>Candidatus Accumulibacter</taxon>
    </lineage>
</organism>
<evidence type="ECO:0000256" key="11">
    <source>
        <dbReference type="HAMAP-Rule" id="MF_00747"/>
    </source>
</evidence>
<feature type="domain" description="Isocitrate dehydrogenase kinase/phosphatase (AceK) regulatory" evidence="14">
    <location>
        <begin position="37"/>
        <end position="338"/>
    </location>
</feature>
<evidence type="ECO:0000256" key="4">
    <source>
        <dbReference type="ARBA" id="ARBA00022532"/>
    </source>
</evidence>
<sequence length="605" mass="70192">MVCDPGCYNRPVNTIQFIPAPPMDISTVENVLAQRIAEAMIDGFNRHYRLIREYGQKAKGLFEAGDWKGVHVAVRRRIRSYDERVSETAESLCADFGAASLDDATWQQLKLFYIGHLINHKQPELAETFFNSVCSKILHRTYFNNDYIFARPAVSTEYIQASPPTYRSYYPAQNGLFDTIRQIIVDFGWQRPFEDLDRDIGFIMRSAEQRLGEWPEAEANAQIQVLHSAFYRNKGAYIFGKAINGHHEFVFAVPVLHSLEGNLVLDTILLDRWRISVLFSLSRAYFMVDMEVPSGYVQFLRDMMPTKPASELYTMLGLGKQGKTLFFRDLKQHFRHSEDQFIIAPGIAGLVMLVFTLPSYPYVFKLIKDVFGASKDMDHDTVKRKYLLVKQVDRVGRMADTLEFSHVLLPKKRFSTELLEALRTLAPSLIEEDGDDLVIKHLYIERRLTPLNIYLDEATPEEIDHAVHEYGSAIRELACANIFPGDMLWKNFGVTRYNRVVFYDYDEIEYMTDTNFRVIPEAPYPEMEMSDEPWYSVGRHDVFPEEFARFLLGSPKVRSAFLKYHRDLLNVEFWQTAQEKIRAGHVEDFFPYPEELRFCKAFADS</sequence>
<keyword evidence="9 11" id="KW-0067">ATP-binding</keyword>
<keyword evidence="3 11" id="KW-0723">Serine/threonine-protein kinase</keyword>
<feature type="active site" evidence="11">
    <location>
        <position position="400"/>
    </location>
</feature>
<accession>A0A011Q9V7</accession>
<evidence type="ECO:0000256" key="10">
    <source>
        <dbReference type="ARBA" id="ARBA00022912"/>
    </source>
</evidence>
<evidence type="ECO:0000313" key="15">
    <source>
        <dbReference type="EMBL" id="EXI86027.1"/>
    </source>
</evidence>
<keyword evidence="7 11" id="KW-0418">Kinase</keyword>
<dbReference type="GO" id="GO:0004721">
    <property type="term" value="F:phosphoprotein phosphatase activity"/>
    <property type="evidence" value="ECO:0007669"/>
    <property type="project" value="UniProtKB-KW"/>
</dbReference>
<keyword evidence="4 11" id="KW-0816">Tricarboxylic acid cycle</keyword>
<evidence type="ECO:0000256" key="6">
    <source>
        <dbReference type="ARBA" id="ARBA00022741"/>
    </source>
</evidence>
<keyword evidence="10 11" id="KW-0904">Protein phosphatase</keyword>
<comment type="caution">
    <text evidence="15">The sequence shown here is derived from an EMBL/GenBank/DDBJ whole genome shotgun (WGS) entry which is preliminary data.</text>
</comment>
<evidence type="ECO:0000313" key="16">
    <source>
        <dbReference type="Proteomes" id="UP000022141"/>
    </source>
</evidence>
<keyword evidence="6 11" id="KW-0547">Nucleotide-binding</keyword>
<feature type="binding site" evidence="11">
    <location>
        <position position="365"/>
    </location>
    <ligand>
        <name>ATP</name>
        <dbReference type="ChEBI" id="CHEBI:30616"/>
    </ligand>
</feature>
<dbReference type="PANTHER" id="PTHR39559">
    <property type="match status" value="1"/>
</dbReference>
<dbReference type="GO" id="GO:0005524">
    <property type="term" value="F:ATP binding"/>
    <property type="evidence" value="ECO:0007669"/>
    <property type="project" value="UniProtKB-UniRule"/>
</dbReference>
<evidence type="ECO:0000256" key="3">
    <source>
        <dbReference type="ARBA" id="ARBA00022527"/>
    </source>
</evidence>
<reference evidence="15" key="1">
    <citation type="submission" date="2014-02" db="EMBL/GenBank/DDBJ databases">
        <title>Expanding our view of genomic diversity in Candidatus Accumulibacter clades.</title>
        <authorList>
            <person name="Skennerton C.T."/>
            <person name="Barr J.J."/>
            <person name="Slater F.R."/>
            <person name="Bond P.L."/>
            <person name="Tyson G.W."/>
        </authorList>
    </citation>
    <scope>NUCLEOTIDE SEQUENCE [LARGE SCALE GENOMIC DNA]</scope>
</reference>
<keyword evidence="12" id="KW-1133">Transmembrane helix</keyword>
<comment type="catalytic activity">
    <reaction evidence="11">
        <text>L-seryl-[isocitrate dehydrogenase] + ATP = O-phospho-L-seryl-[isocitrate dehydrogenase] + ADP + H(+)</text>
        <dbReference type="Rhea" id="RHEA:43540"/>
        <dbReference type="Rhea" id="RHEA-COMP:10605"/>
        <dbReference type="Rhea" id="RHEA-COMP:10606"/>
        <dbReference type="ChEBI" id="CHEBI:15378"/>
        <dbReference type="ChEBI" id="CHEBI:29999"/>
        <dbReference type="ChEBI" id="CHEBI:30616"/>
        <dbReference type="ChEBI" id="CHEBI:83421"/>
        <dbReference type="ChEBI" id="CHEBI:456216"/>
        <dbReference type="EC" id="2.7.11.5"/>
    </reaction>
</comment>
<dbReference type="HAMAP" id="MF_00747">
    <property type="entry name" value="AceK"/>
    <property type="match status" value="1"/>
</dbReference>
<dbReference type="PIRSF" id="PIRSF000719">
    <property type="entry name" value="AceK"/>
    <property type="match status" value="1"/>
</dbReference>
<comment type="similarity">
    <text evidence="11">Belongs to the AceK family.</text>
</comment>
<dbReference type="Pfam" id="PF20423">
    <property type="entry name" value="AceK_regulatory"/>
    <property type="match status" value="1"/>
</dbReference>
<gene>
    <name evidence="11 15" type="primary">aceK</name>
    <name evidence="15" type="ORF">AW11_03236</name>
</gene>
<proteinExistence type="inferred from homology"/>
<dbReference type="STRING" id="1454004.AW11_03236"/>
<evidence type="ECO:0000256" key="9">
    <source>
        <dbReference type="ARBA" id="ARBA00022840"/>
    </source>
</evidence>
<protein>
    <recommendedName>
        <fullName evidence="11">Isocitrate dehydrogenase kinase/phosphatase</fullName>
        <shortName evidence="11">IDH kinase/phosphatase</shortName>
        <shortName evidence="11">IDHK/P</shortName>
        <ecNumber evidence="11">2.7.11.5</ecNumber>
        <ecNumber evidence="11">3.1.3.-</ecNumber>
    </recommendedName>
</protein>
<keyword evidence="1 11" id="KW-0329">Glyoxylate bypass</keyword>
<dbReference type="EC" id="2.7.11.5" evidence="11"/>
<dbReference type="GO" id="GO:0006099">
    <property type="term" value="P:tricarboxylic acid cycle"/>
    <property type="evidence" value="ECO:0007669"/>
    <property type="project" value="UniProtKB-UniRule"/>
</dbReference>
<evidence type="ECO:0000256" key="5">
    <source>
        <dbReference type="ARBA" id="ARBA00022679"/>
    </source>
</evidence>
<dbReference type="eggNOG" id="COG4579">
    <property type="taxonomic scope" value="Bacteria"/>
</dbReference>
<feature type="domain" description="Isocitrate dehydrogenase kinase/phosphatase (AceK) kinase" evidence="13">
    <location>
        <begin position="339"/>
        <end position="594"/>
    </location>
</feature>
<keyword evidence="5 11" id="KW-0808">Transferase</keyword>
<comment type="subcellular location">
    <subcellularLocation>
        <location evidence="11">Cytoplasm</location>
    </subcellularLocation>
</comment>
<name>A0A011Q9V7_ACCRE</name>
<dbReference type="GO" id="GO:0006097">
    <property type="term" value="P:glyoxylate cycle"/>
    <property type="evidence" value="ECO:0007669"/>
    <property type="project" value="UniProtKB-UniRule"/>
</dbReference>
<dbReference type="NCBIfam" id="NF002804">
    <property type="entry name" value="PRK02946.1"/>
    <property type="match status" value="1"/>
</dbReference>
<dbReference type="InterPro" id="IPR010452">
    <property type="entry name" value="Isocitrate_DH_AceK"/>
</dbReference>
<comment type="function">
    <text evidence="11">Bifunctional enzyme which can phosphorylate or dephosphorylate isocitrate dehydrogenase (IDH) on a specific serine residue. This is a regulatory mechanism which enables bacteria to bypass the Krebs cycle via the glyoxylate shunt in response to the source of carbon. When bacteria are grown on glucose, IDH is fully active and unphosphorylated, but when grown on acetate or ethanol, the activity of IDH declines drastically concomitant with its phosphorylation.</text>
</comment>
<keyword evidence="12" id="KW-0812">Transmembrane</keyword>